<protein>
    <submittedName>
        <fullName evidence="1">Uncharacterized protein</fullName>
    </submittedName>
</protein>
<accession>A0A0F9RPI2</accession>
<gene>
    <name evidence="1" type="ORF">LCGC14_0619340</name>
</gene>
<evidence type="ECO:0000313" key="1">
    <source>
        <dbReference type="EMBL" id="KKN51757.1"/>
    </source>
</evidence>
<comment type="caution">
    <text evidence="1">The sequence shown here is derived from an EMBL/GenBank/DDBJ whole genome shotgun (WGS) entry which is preliminary data.</text>
</comment>
<name>A0A0F9RPI2_9ZZZZ</name>
<reference evidence="1" key="1">
    <citation type="journal article" date="2015" name="Nature">
        <title>Complex archaea that bridge the gap between prokaryotes and eukaryotes.</title>
        <authorList>
            <person name="Spang A."/>
            <person name="Saw J.H."/>
            <person name="Jorgensen S.L."/>
            <person name="Zaremba-Niedzwiedzka K."/>
            <person name="Martijn J."/>
            <person name="Lind A.E."/>
            <person name="van Eijk R."/>
            <person name="Schleper C."/>
            <person name="Guy L."/>
            <person name="Ettema T.J."/>
        </authorList>
    </citation>
    <scope>NUCLEOTIDE SEQUENCE</scope>
</reference>
<organism evidence="1">
    <name type="scientific">marine sediment metagenome</name>
    <dbReference type="NCBI Taxonomy" id="412755"/>
    <lineage>
        <taxon>unclassified sequences</taxon>
        <taxon>metagenomes</taxon>
        <taxon>ecological metagenomes</taxon>
    </lineage>
</organism>
<dbReference type="AlphaFoldDB" id="A0A0F9RPI2"/>
<proteinExistence type="predicted"/>
<sequence>MKFMTKEYVQQEAKKGDLPALWCSLLHHQQGRDATRGQLIDVLESGGFELGRETCACCARYEKATYCGGSKCPLYDTQCCGGVYTKAETLADMFKDNPTPDNHQAFKDAEQAVCDYIQGVIDGLEKKIAEEKKPDLRHGDEYHDGCNGVVLLKKGNMWRMEYNSETYTESNKRDMLSRIKAIGYILVGNIFDKLDDLTVLSEPLTEFEIADNPSNFGLKVDDRGHFISFKGDLGSVQVRYEDFDEFILNIRRMQATLKKSPSSDGAKS</sequence>
<dbReference type="EMBL" id="LAZR01001049">
    <property type="protein sequence ID" value="KKN51757.1"/>
    <property type="molecule type" value="Genomic_DNA"/>
</dbReference>